<feature type="domain" description="F-box" evidence="2">
    <location>
        <begin position="20"/>
        <end position="60"/>
    </location>
</feature>
<evidence type="ECO:0000256" key="1">
    <source>
        <dbReference type="SAM" id="Phobius"/>
    </source>
</evidence>
<sequence>MKKKCVKSNNNDARNINDVLYYELLVNIFMFLNVVELATVSRVCKIWREARSDPKLWHKLDLSILCNKPFNIPRMLGSWKDSSERLTKVLRGILTLSEVRHIRCFVFNYYAYLKDEHLLLVAERTPNLKMLVLPAICNLSKEAIEHAISLWVGLESITITRMINHKDIFPAIGKYCKGITGLKFTIGFEMDHARALIEHTPNLKFLSLQSIIVSFRALRCVLENLKHLEIVNICHSLIIDKPDTSNRVVLYTSHQLQHHQWPLLHRLRKILTCQSNNGCAICKNRMAGQNYLTKKALYEILLRQVRADCNGSSHACKKIVVPLLRLLRLLVKLLCQLLLLLPQVNNLLGIDKAGGRGRGSRQRRGVETTNEERLQLEATILVGAQSDARNINDVLYYELLVNIFMALNVVELATVSRACKIWREARSDPKLWHKLDLSVLCYKPFNIPKILGSWNLEDSSERMTKILRGILTQSEIGHIRCFVFNFYAYIKDKHLLLVAERTPNLKRLVLPALCNLSKETIEHAFSLWGGLESITITRMTNHDEIFSAIGKYCKGITELKITSCFEMDHARALIKHTPNLKFLSIQSIIVNFKALCCVLENLKYLETVNLCHSLIMDKPDPSTQLVLYTFRQLQHQWPIHHLRKVLFCLSKRCVICKNKIGENYLMKKPYEVFEDLWRQDDITSLAHY</sequence>
<keyword evidence="1" id="KW-0812">Transmembrane</keyword>
<dbReference type="SUPFAM" id="SSF81383">
    <property type="entry name" value="F-box domain"/>
    <property type="match status" value="2"/>
</dbReference>
<name>A0A444ZLN2_ARAHY</name>
<comment type="caution">
    <text evidence="3">The sequence shown here is derived from an EMBL/GenBank/DDBJ whole genome shotgun (WGS) entry which is preliminary data.</text>
</comment>
<dbReference type="Pfam" id="PF12937">
    <property type="entry name" value="F-box-like"/>
    <property type="match status" value="2"/>
</dbReference>
<feature type="transmembrane region" description="Helical" evidence="1">
    <location>
        <begin position="20"/>
        <end position="40"/>
    </location>
</feature>
<proteinExistence type="predicted"/>
<dbReference type="PANTHER" id="PTHR38926:SF10">
    <property type="entry name" value="F-BOX DOMAIN-CONTAINING PROTEIN"/>
    <property type="match status" value="1"/>
</dbReference>
<dbReference type="Gene3D" id="3.80.10.10">
    <property type="entry name" value="Ribonuclease Inhibitor"/>
    <property type="match status" value="2"/>
</dbReference>
<dbReference type="InterPro" id="IPR001810">
    <property type="entry name" value="F-box_dom"/>
</dbReference>
<protein>
    <recommendedName>
        <fullName evidence="2">F-box domain-containing protein</fullName>
    </recommendedName>
</protein>
<evidence type="ECO:0000313" key="3">
    <source>
        <dbReference type="EMBL" id="RYR15099.1"/>
    </source>
</evidence>
<feature type="domain" description="F-box" evidence="2">
    <location>
        <begin position="395"/>
        <end position="435"/>
    </location>
</feature>
<organism evidence="3 4">
    <name type="scientific">Arachis hypogaea</name>
    <name type="common">Peanut</name>
    <dbReference type="NCBI Taxonomy" id="3818"/>
    <lineage>
        <taxon>Eukaryota</taxon>
        <taxon>Viridiplantae</taxon>
        <taxon>Streptophyta</taxon>
        <taxon>Embryophyta</taxon>
        <taxon>Tracheophyta</taxon>
        <taxon>Spermatophyta</taxon>
        <taxon>Magnoliopsida</taxon>
        <taxon>eudicotyledons</taxon>
        <taxon>Gunneridae</taxon>
        <taxon>Pentapetalae</taxon>
        <taxon>rosids</taxon>
        <taxon>fabids</taxon>
        <taxon>Fabales</taxon>
        <taxon>Fabaceae</taxon>
        <taxon>Papilionoideae</taxon>
        <taxon>50 kb inversion clade</taxon>
        <taxon>dalbergioids sensu lato</taxon>
        <taxon>Dalbergieae</taxon>
        <taxon>Pterocarpus clade</taxon>
        <taxon>Arachis</taxon>
    </lineage>
</organism>
<gene>
    <name evidence="3" type="ORF">Ahy_B04g071823</name>
</gene>
<dbReference type="SMART" id="SM00256">
    <property type="entry name" value="FBOX"/>
    <property type="match status" value="2"/>
</dbReference>
<dbReference type="PANTHER" id="PTHR38926">
    <property type="entry name" value="F-BOX DOMAIN CONTAINING PROTEIN, EXPRESSED"/>
    <property type="match status" value="1"/>
</dbReference>
<dbReference type="EMBL" id="SDMP01000014">
    <property type="protein sequence ID" value="RYR15099.1"/>
    <property type="molecule type" value="Genomic_DNA"/>
</dbReference>
<evidence type="ECO:0000313" key="4">
    <source>
        <dbReference type="Proteomes" id="UP000289738"/>
    </source>
</evidence>
<keyword evidence="1" id="KW-0472">Membrane</keyword>
<evidence type="ECO:0000259" key="2">
    <source>
        <dbReference type="SMART" id="SM00256"/>
    </source>
</evidence>
<dbReference type="Gene3D" id="1.20.1280.50">
    <property type="match status" value="2"/>
</dbReference>
<dbReference type="STRING" id="3818.A0A444ZLN2"/>
<keyword evidence="4" id="KW-1185">Reference proteome</keyword>
<dbReference type="InterPro" id="IPR036047">
    <property type="entry name" value="F-box-like_dom_sf"/>
</dbReference>
<keyword evidence="1" id="KW-1133">Transmembrane helix</keyword>
<dbReference type="Proteomes" id="UP000289738">
    <property type="component" value="Chromosome B04"/>
</dbReference>
<dbReference type="InterPro" id="IPR032675">
    <property type="entry name" value="LRR_dom_sf"/>
</dbReference>
<dbReference type="SUPFAM" id="SSF52047">
    <property type="entry name" value="RNI-like"/>
    <property type="match status" value="2"/>
</dbReference>
<dbReference type="AlphaFoldDB" id="A0A444ZLN2"/>
<reference evidence="3 4" key="1">
    <citation type="submission" date="2019-01" db="EMBL/GenBank/DDBJ databases">
        <title>Sequencing of cultivated peanut Arachis hypogaea provides insights into genome evolution and oil improvement.</title>
        <authorList>
            <person name="Chen X."/>
        </authorList>
    </citation>
    <scope>NUCLEOTIDE SEQUENCE [LARGE SCALE GENOMIC DNA]</scope>
    <source>
        <strain evidence="4">cv. Fuhuasheng</strain>
        <tissue evidence="3">Leaves</tissue>
    </source>
</reference>
<accession>A0A444ZLN2</accession>